<proteinExistence type="predicted"/>
<dbReference type="EMBL" id="NAJO01000010">
    <property type="protein sequence ID" value="OQO09403.1"/>
    <property type="molecule type" value="Genomic_DNA"/>
</dbReference>
<gene>
    <name evidence="2" type="ORF">B0A48_04801</name>
</gene>
<organism evidence="2 3">
    <name type="scientific">Cryoendolithus antarcticus</name>
    <dbReference type="NCBI Taxonomy" id="1507870"/>
    <lineage>
        <taxon>Eukaryota</taxon>
        <taxon>Fungi</taxon>
        <taxon>Dikarya</taxon>
        <taxon>Ascomycota</taxon>
        <taxon>Pezizomycotina</taxon>
        <taxon>Dothideomycetes</taxon>
        <taxon>Dothideomycetidae</taxon>
        <taxon>Cladosporiales</taxon>
        <taxon>Cladosporiaceae</taxon>
        <taxon>Cryoendolithus</taxon>
    </lineage>
</organism>
<evidence type="ECO:0000256" key="1">
    <source>
        <dbReference type="SAM" id="MobiDB-lite"/>
    </source>
</evidence>
<keyword evidence="3" id="KW-1185">Reference proteome</keyword>
<dbReference type="InParanoid" id="A0A1V8TDF4"/>
<evidence type="ECO:0000313" key="3">
    <source>
        <dbReference type="Proteomes" id="UP000192596"/>
    </source>
</evidence>
<name>A0A1V8TDF4_9PEZI</name>
<comment type="caution">
    <text evidence="2">The sequence shown here is derived from an EMBL/GenBank/DDBJ whole genome shotgun (WGS) entry which is preliminary data.</text>
</comment>
<dbReference type="Proteomes" id="UP000192596">
    <property type="component" value="Unassembled WGS sequence"/>
</dbReference>
<accession>A0A1V8TDF4</accession>
<dbReference type="AlphaFoldDB" id="A0A1V8TDF4"/>
<evidence type="ECO:0000313" key="2">
    <source>
        <dbReference type="EMBL" id="OQO09403.1"/>
    </source>
</evidence>
<feature type="compositionally biased region" description="Basic and acidic residues" evidence="1">
    <location>
        <begin position="9"/>
        <end position="22"/>
    </location>
</feature>
<reference evidence="3" key="1">
    <citation type="submission" date="2017-03" db="EMBL/GenBank/DDBJ databases">
        <title>Genomes of endolithic fungi from Antarctica.</title>
        <authorList>
            <person name="Coleine C."/>
            <person name="Masonjones S."/>
            <person name="Stajich J.E."/>
        </authorList>
    </citation>
    <scope>NUCLEOTIDE SEQUENCE [LARGE SCALE GENOMIC DNA]</scope>
    <source>
        <strain evidence="3">CCFEE 5527</strain>
    </source>
</reference>
<protein>
    <submittedName>
        <fullName evidence="2">Uncharacterized protein</fullName>
    </submittedName>
</protein>
<feature type="region of interest" description="Disordered" evidence="1">
    <location>
        <begin position="1"/>
        <end position="22"/>
    </location>
</feature>
<sequence length="157" mass="17669">MSRPRKIARKDDGSRYLARMDVDDTHTEATDLGAAGEEVNTENIDVDADENDVHFDGNLESFEDSPNVQRPYHADDLWSLEWFERLVLWDPASASAASQRDHVPKVQVLGRRGLCDICLDIFKDCAVDSWGDDDTAEYFPGHDFEDTRGLCLGDFAS</sequence>